<dbReference type="Proteomes" id="UP000824469">
    <property type="component" value="Unassembled WGS sequence"/>
</dbReference>
<dbReference type="InterPro" id="IPR015895">
    <property type="entry name" value="4pyrrol_synth_GluRdtase_N"/>
</dbReference>
<sequence>AWLSDQSARWADLLVTFCQTVVVHIWDFPRLPRIIVWAIVEPMAATSSLASAFAGTSEFSFAGHGQCVRGSQLSKPKFNRKADNAFGSVNPRAKSLKAQPEDAQSQFNLSNSKAASLAALEQLKTSSADRYTKERSSLLVLGLSVHTAPVEMREKLAIPEAEWPRAIEELCTLNHIEEAAVLSTCNRMEIYVVALSWHRGIREVTEWMSKTSGIPLGDLRQYLFMLRDHDASQHLFQVSSGLDSLVLGEGQILAQVKQVHKVGQGVVGFGRNIGGLFKHAITAGKRVRSETSIAAGAVSVSSAAVELAVMKLPKDCISSARMLVIGAGKMGKLVLRHLIAKGCKRIVVVNRSEERVSLLQKELTEAELIYQPLTEMLSSAAEADVVFTSTASETPLFLKEHVENLPPVTINVGGTRLFIDIAVPRNVGPCVSEVNLARVYNVDDLREVVEANKEVRQKKALEAQVIIDEELRLFDAWRDSLETVPTIKKLRAYAERIRIAELEKCLSKLGDDVSKKNRKLVDDLSRGIVNKLLHGPMQHLRCDGSDSRTLSETLENMHALERMFSLETEISVLEQKIRAKVEQAQK</sequence>
<dbReference type="Pfam" id="PF01488">
    <property type="entry name" value="Shikimate_DH"/>
    <property type="match status" value="1"/>
</dbReference>
<feature type="domain" description="Quinate/shikimate 5-dehydrogenase/glutamyl-tRNA reductase" evidence="11">
    <location>
        <begin position="310"/>
        <end position="448"/>
    </location>
</feature>
<accession>A0AA38KZV7</accession>
<dbReference type="NCBIfam" id="TIGR01035">
    <property type="entry name" value="hemA"/>
    <property type="match status" value="1"/>
</dbReference>
<dbReference type="InterPro" id="IPR006151">
    <property type="entry name" value="Shikm_DH/Glu-tRNA_Rdtase"/>
</dbReference>
<dbReference type="HAMAP" id="MF_00087">
    <property type="entry name" value="Glu_tRNA_reductase"/>
    <property type="match status" value="1"/>
</dbReference>
<keyword evidence="5 9" id="KW-0560">Oxidoreductase</keyword>
<evidence type="ECO:0000256" key="9">
    <source>
        <dbReference type="RuleBase" id="RU000584"/>
    </source>
</evidence>
<comment type="similarity">
    <text evidence="2 9">Belongs to the glutamyl-tRNA reductase family.</text>
</comment>
<evidence type="ECO:0000256" key="6">
    <source>
        <dbReference type="ARBA" id="ARBA00023171"/>
    </source>
</evidence>
<evidence type="ECO:0000256" key="5">
    <source>
        <dbReference type="ARBA" id="ARBA00023002"/>
    </source>
</evidence>
<evidence type="ECO:0000256" key="4">
    <source>
        <dbReference type="ARBA" id="ARBA00022857"/>
    </source>
</evidence>
<comment type="pathway">
    <text evidence="1 9">Porphyrin-containing compound metabolism; protoporphyrin-IX biosynthesis; 5-aminolevulinate from L-glutamyl-tRNA(Glu): step 1/2.</text>
</comment>
<evidence type="ECO:0000259" key="12">
    <source>
        <dbReference type="Pfam" id="PF05201"/>
    </source>
</evidence>
<dbReference type="Gene3D" id="3.30.460.30">
    <property type="entry name" value="Glutamyl-tRNA reductase, N-terminal domain"/>
    <property type="match status" value="1"/>
</dbReference>
<dbReference type="OMA" id="FAFKCAA"/>
<comment type="caution">
    <text evidence="13">The sequence shown here is derived from an EMBL/GenBank/DDBJ whole genome shotgun (WGS) entry which is preliminary data.</text>
</comment>
<dbReference type="GO" id="GO:0015995">
    <property type="term" value="P:chlorophyll biosynthetic process"/>
    <property type="evidence" value="ECO:0007669"/>
    <property type="project" value="UniProtKB-KW"/>
</dbReference>
<dbReference type="AlphaFoldDB" id="A0AA38KZV7"/>
<dbReference type="Pfam" id="PF05201">
    <property type="entry name" value="GlutR_N"/>
    <property type="match status" value="1"/>
</dbReference>
<dbReference type="FunFam" id="3.40.50.720:FF:000031">
    <property type="entry name" value="Glutamyl-tRNA reductase"/>
    <property type="match status" value="1"/>
</dbReference>
<keyword evidence="7 9" id="KW-0627">Porphyrin biosynthesis</keyword>
<evidence type="ECO:0000256" key="1">
    <source>
        <dbReference type="ARBA" id="ARBA00005059"/>
    </source>
</evidence>
<dbReference type="Gene3D" id="3.40.50.720">
    <property type="entry name" value="NAD(P)-binding Rossmann-like Domain"/>
    <property type="match status" value="1"/>
</dbReference>
<dbReference type="GO" id="GO:0008883">
    <property type="term" value="F:glutamyl-tRNA reductase activity"/>
    <property type="evidence" value="ECO:0007669"/>
    <property type="project" value="UniProtKB-EC"/>
</dbReference>
<feature type="non-terminal residue" evidence="13">
    <location>
        <position position="586"/>
    </location>
</feature>
<evidence type="ECO:0000313" key="13">
    <source>
        <dbReference type="EMBL" id="KAH9311224.1"/>
    </source>
</evidence>
<keyword evidence="6" id="KW-0149">Chlorophyll biosynthesis</keyword>
<dbReference type="GO" id="GO:0050661">
    <property type="term" value="F:NADP binding"/>
    <property type="evidence" value="ECO:0007669"/>
    <property type="project" value="InterPro"/>
</dbReference>
<keyword evidence="4 9" id="KW-0521">NADP</keyword>
<evidence type="ECO:0000313" key="14">
    <source>
        <dbReference type="Proteomes" id="UP000824469"/>
    </source>
</evidence>
<evidence type="ECO:0000256" key="7">
    <source>
        <dbReference type="ARBA" id="ARBA00023244"/>
    </source>
</evidence>
<dbReference type="NCBIfam" id="NF000744">
    <property type="entry name" value="PRK00045.1-3"/>
    <property type="match status" value="1"/>
</dbReference>
<dbReference type="SUPFAM" id="SSF69075">
    <property type="entry name" value="Glutamyl tRNA-reductase dimerization domain"/>
    <property type="match status" value="1"/>
</dbReference>
<feature type="domain" description="Glutamyl-tRNA reductase N-terminal" evidence="12">
    <location>
        <begin position="141"/>
        <end position="291"/>
    </location>
</feature>
<dbReference type="SUPFAM" id="SSF69742">
    <property type="entry name" value="Glutamyl tRNA-reductase catalytic, N-terminal domain"/>
    <property type="match status" value="1"/>
</dbReference>
<dbReference type="CDD" id="cd05213">
    <property type="entry name" value="NAD_bind_Glutamyl_tRNA_reduct"/>
    <property type="match status" value="1"/>
</dbReference>
<keyword evidence="14" id="KW-1185">Reference proteome</keyword>
<protein>
    <recommendedName>
        <fullName evidence="3 9">Glutamyl-tRNA reductase</fullName>
        <ecNumber evidence="3 9">1.2.1.70</ecNumber>
    </recommendedName>
</protein>
<name>A0AA38KZV7_TAXCH</name>
<dbReference type="PANTHER" id="PTHR43120">
    <property type="entry name" value="GLUTAMYL-TRNA REDUCTASE 1, CHLOROPLASTIC"/>
    <property type="match status" value="1"/>
</dbReference>
<dbReference type="InterPro" id="IPR036453">
    <property type="entry name" value="GluRdtase_dimer_dom_sf"/>
</dbReference>
<dbReference type="GO" id="GO:0006783">
    <property type="term" value="P:heme biosynthetic process"/>
    <property type="evidence" value="ECO:0007669"/>
    <property type="project" value="UniProtKB-ARBA"/>
</dbReference>
<proteinExistence type="inferred from homology"/>
<organism evidence="13 14">
    <name type="scientific">Taxus chinensis</name>
    <name type="common">Chinese yew</name>
    <name type="synonym">Taxus wallichiana var. chinensis</name>
    <dbReference type="NCBI Taxonomy" id="29808"/>
    <lineage>
        <taxon>Eukaryota</taxon>
        <taxon>Viridiplantae</taxon>
        <taxon>Streptophyta</taxon>
        <taxon>Embryophyta</taxon>
        <taxon>Tracheophyta</taxon>
        <taxon>Spermatophyta</taxon>
        <taxon>Pinopsida</taxon>
        <taxon>Pinidae</taxon>
        <taxon>Conifers II</taxon>
        <taxon>Cupressales</taxon>
        <taxon>Taxaceae</taxon>
        <taxon>Taxus</taxon>
    </lineage>
</organism>
<dbReference type="EC" id="1.2.1.70" evidence="3 9"/>
<dbReference type="InterPro" id="IPR036343">
    <property type="entry name" value="GluRdtase_N_sf"/>
</dbReference>
<dbReference type="PROSITE" id="PS00747">
    <property type="entry name" value="GLUTR"/>
    <property type="match status" value="1"/>
</dbReference>
<comment type="catalytic activity">
    <reaction evidence="8 9">
        <text>(S)-4-amino-5-oxopentanoate + tRNA(Glu) + NADP(+) = L-glutamyl-tRNA(Glu) + NADPH + H(+)</text>
        <dbReference type="Rhea" id="RHEA:12344"/>
        <dbReference type="Rhea" id="RHEA-COMP:9663"/>
        <dbReference type="Rhea" id="RHEA-COMP:9680"/>
        <dbReference type="ChEBI" id="CHEBI:15378"/>
        <dbReference type="ChEBI" id="CHEBI:57501"/>
        <dbReference type="ChEBI" id="CHEBI:57783"/>
        <dbReference type="ChEBI" id="CHEBI:58349"/>
        <dbReference type="ChEBI" id="CHEBI:78442"/>
        <dbReference type="ChEBI" id="CHEBI:78520"/>
        <dbReference type="EC" id="1.2.1.70"/>
    </reaction>
</comment>
<dbReference type="Pfam" id="PF00745">
    <property type="entry name" value="GlutR_dimer"/>
    <property type="match status" value="1"/>
</dbReference>
<evidence type="ECO:0000256" key="2">
    <source>
        <dbReference type="ARBA" id="ARBA00005916"/>
    </source>
</evidence>
<evidence type="ECO:0000256" key="3">
    <source>
        <dbReference type="ARBA" id="ARBA00012970"/>
    </source>
</evidence>
<dbReference type="InterPro" id="IPR036291">
    <property type="entry name" value="NAD(P)-bd_dom_sf"/>
</dbReference>
<feature type="domain" description="Tetrapyrrole biosynthesis glutamyl-tRNA reductase dimerisation" evidence="10">
    <location>
        <begin position="462"/>
        <end position="566"/>
    </location>
</feature>
<dbReference type="EMBL" id="JAHRHJ020000006">
    <property type="protein sequence ID" value="KAH9311224.1"/>
    <property type="molecule type" value="Genomic_DNA"/>
</dbReference>
<evidence type="ECO:0000256" key="8">
    <source>
        <dbReference type="ARBA" id="ARBA00047464"/>
    </source>
</evidence>
<dbReference type="PANTHER" id="PTHR43120:SF1">
    <property type="entry name" value="GLUTAMYL-TRNA REDUCTASE 1, CHLOROPLASTIC"/>
    <property type="match status" value="1"/>
</dbReference>
<dbReference type="InterPro" id="IPR015896">
    <property type="entry name" value="4pyrrol_synth_GluRdtase_dimer"/>
</dbReference>
<evidence type="ECO:0000259" key="11">
    <source>
        <dbReference type="Pfam" id="PF01488"/>
    </source>
</evidence>
<evidence type="ECO:0000259" key="10">
    <source>
        <dbReference type="Pfam" id="PF00745"/>
    </source>
</evidence>
<dbReference type="InterPro" id="IPR000343">
    <property type="entry name" value="4pyrrol_synth_GluRdtase"/>
</dbReference>
<dbReference type="InterPro" id="IPR018214">
    <property type="entry name" value="GluRdtase_CS"/>
</dbReference>
<dbReference type="FunFam" id="3.30.460.30:FF:000001">
    <property type="entry name" value="Glutamyl-tRNA reductase"/>
    <property type="match status" value="1"/>
</dbReference>
<gene>
    <name evidence="13" type="ORF">KI387_026259</name>
</gene>
<dbReference type="SUPFAM" id="SSF51735">
    <property type="entry name" value="NAD(P)-binding Rossmann-fold domains"/>
    <property type="match status" value="1"/>
</dbReference>
<reference evidence="13 14" key="1">
    <citation type="journal article" date="2021" name="Nat. Plants">
        <title>The Taxus genome provides insights into paclitaxel biosynthesis.</title>
        <authorList>
            <person name="Xiong X."/>
            <person name="Gou J."/>
            <person name="Liao Q."/>
            <person name="Li Y."/>
            <person name="Zhou Q."/>
            <person name="Bi G."/>
            <person name="Li C."/>
            <person name="Du R."/>
            <person name="Wang X."/>
            <person name="Sun T."/>
            <person name="Guo L."/>
            <person name="Liang H."/>
            <person name="Lu P."/>
            <person name="Wu Y."/>
            <person name="Zhang Z."/>
            <person name="Ro D.K."/>
            <person name="Shang Y."/>
            <person name="Huang S."/>
            <person name="Yan J."/>
        </authorList>
    </citation>
    <scope>NUCLEOTIDE SEQUENCE [LARGE SCALE GENOMIC DNA]</scope>
    <source>
        <strain evidence="13">Ta-2019</strain>
    </source>
</reference>